<reference evidence="1 2" key="1">
    <citation type="submission" date="2021-01" db="EMBL/GenBank/DDBJ databases">
        <title>Paenibacillus sp.nov. isolated from the rhizosphere soil of tomato plant.</title>
        <authorList>
            <person name="Thin K.K."/>
            <person name="Zhang X."/>
            <person name="He S."/>
        </authorList>
    </citation>
    <scope>NUCLEOTIDE SEQUENCE [LARGE SCALE GENOMIC DNA]</scope>
    <source>
        <strain evidence="1 2">DXFW5</strain>
    </source>
</reference>
<evidence type="ECO:0000313" key="2">
    <source>
        <dbReference type="Proteomes" id="UP001516620"/>
    </source>
</evidence>
<evidence type="ECO:0000313" key="1">
    <source>
        <dbReference type="EMBL" id="MBM6996411.1"/>
    </source>
</evidence>
<protein>
    <submittedName>
        <fullName evidence="1">Uncharacterized protein</fullName>
    </submittedName>
</protein>
<dbReference type="EMBL" id="JADCNN020000009">
    <property type="protein sequence ID" value="MBM6996411.1"/>
    <property type="molecule type" value="Genomic_DNA"/>
</dbReference>
<dbReference type="RefSeq" id="WP_193416175.1">
    <property type="nucleotide sequence ID" value="NZ_JADCNN020000009.1"/>
</dbReference>
<sequence>MSRFVFWDGGLGGAAEAAVATAISLGLRHPQRMLLVNQGPADFGIEEGLRQTIRFHGELYADEAIPEHGFDALLRLQASGRLSRSNFADYTVPLLRGRLDLLCGTRLGDSAWQETEKKAVTEVLAMAEQTYDWLILHAHGQPLSEVLRNHRKGDVFVVVQPHRLGILDELFADMGSGHGDQQTNLIVVISPFDPHSRWGMNNLKRRYPLSLPMVGLPHLTEFSDAWNDRNILTYFRQNPLWPKRGGERELLIKGYRELGNKLLELTASTGTSISLAEKGA</sequence>
<name>A0ABS2H9B7_9BACL</name>
<organism evidence="1 2">
    <name type="scientific">Paenibacillus rhizolycopersici</name>
    <dbReference type="NCBI Taxonomy" id="2780073"/>
    <lineage>
        <taxon>Bacteria</taxon>
        <taxon>Bacillati</taxon>
        <taxon>Bacillota</taxon>
        <taxon>Bacilli</taxon>
        <taxon>Bacillales</taxon>
        <taxon>Paenibacillaceae</taxon>
        <taxon>Paenibacillus</taxon>
    </lineage>
</organism>
<gene>
    <name evidence="1" type="ORF">IM700_012210</name>
</gene>
<keyword evidence="2" id="KW-1185">Reference proteome</keyword>
<comment type="caution">
    <text evidence="1">The sequence shown here is derived from an EMBL/GenBank/DDBJ whole genome shotgun (WGS) entry which is preliminary data.</text>
</comment>
<proteinExistence type="predicted"/>
<dbReference type="Proteomes" id="UP001516620">
    <property type="component" value="Unassembled WGS sequence"/>
</dbReference>
<accession>A0ABS2H9B7</accession>